<reference evidence="8 9" key="1">
    <citation type="submission" date="2024-02" db="EMBL/GenBank/DDBJ databases">
        <title>Haloferula sargassicola NBRC 104335.</title>
        <authorList>
            <person name="Ichikawa N."/>
            <person name="Katano-Makiyama Y."/>
            <person name="Hidaka K."/>
        </authorList>
    </citation>
    <scope>NUCLEOTIDE SEQUENCE [LARGE SCALE GENOMIC DNA]</scope>
    <source>
        <strain evidence="8 9">NBRC 104335</strain>
    </source>
</reference>
<comment type="function">
    <text evidence="5">Catalyzes the reversible transfer of the terminal phosphate group between ATP and AMP. Plays an important role in cellular energy homeostasis and in adenine nucleotide metabolism.</text>
</comment>
<organism evidence="8 9">
    <name type="scientific">Haloferula sargassicola</name>
    <dbReference type="NCBI Taxonomy" id="490096"/>
    <lineage>
        <taxon>Bacteria</taxon>
        <taxon>Pseudomonadati</taxon>
        <taxon>Verrucomicrobiota</taxon>
        <taxon>Verrucomicrobiia</taxon>
        <taxon>Verrucomicrobiales</taxon>
        <taxon>Verrucomicrobiaceae</taxon>
        <taxon>Haloferula</taxon>
    </lineage>
</organism>
<dbReference type="HAMAP" id="MF_00235">
    <property type="entry name" value="Adenylate_kinase_Adk"/>
    <property type="match status" value="1"/>
</dbReference>
<dbReference type="CDD" id="cd01428">
    <property type="entry name" value="ADK"/>
    <property type="match status" value="1"/>
</dbReference>
<gene>
    <name evidence="8" type="primary">adk_1</name>
    <name evidence="5" type="synonym">adk</name>
    <name evidence="8" type="ORF">Hsar01_01515</name>
</gene>
<comment type="subunit">
    <text evidence="5 7">Monomer.</text>
</comment>
<comment type="catalytic activity">
    <reaction evidence="5 7">
        <text>AMP + ATP = 2 ADP</text>
        <dbReference type="Rhea" id="RHEA:12973"/>
        <dbReference type="ChEBI" id="CHEBI:30616"/>
        <dbReference type="ChEBI" id="CHEBI:456215"/>
        <dbReference type="ChEBI" id="CHEBI:456216"/>
        <dbReference type="EC" id="2.7.4.3"/>
    </reaction>
</comment>
<evidence type="ECO:0000256" key="5">
    <source>
        <dbReference type="HAMAP-Rule" id="MF_00235"/>
    </source>
</evidence>
<feature type="binding site" evidence="5">
    <location>
        <position position="45"/>
    </location>
    <ligand>
        <name>AMP</name>
        <dbReference type="ChEBI" id="CHEBI:456215"/>
    </ligand>
</feature>
<dbReference type="Pfam" id="PF00406">
    <property type="entry name" value="ADK"/>
    <property type="match status" value="1"/>
</dbReference>
<dbReference type="PROSITE" id="PS00113">
    <property type="entry name" value="ADENYLATE_KINASE"/>
    <property type="match status" value="1"/>
</dbReference>
<sequence>MSVSSHDRWPAFLILGAPGSGKGTQGKILGSIPRFFHCACGDIFRSLDTRTELGQQFVSYSSRGELVPDELTVRLWKTQVDHWAESHLYKPDIDFLVLDGIPRNVEQARMIDEFLQVHQVFHLSCPDRSELARRMRKRALKENRLDDASESIIQNRIATYEAETKPILDHYGTARITEIDATRQPVEVVAAIISKIVQLPFYQSHIRSGI</sequence>
<comment type="pathway">
    <text evidence="5">Purine metabolism; AMP biosynthesis via salvage pathway; AMP from ADP: step 1/1.</text>
</comment>
<dbReference type="RefSeq" id="WP_353566442.1">
    <property type="nucleotide sequence ID" value="NZ_BAABRI010000007.1"/>
</dbReference>
<keyword evidence="5" id="KW-0963">Cytoplasm</keyword>
<dbReference type="InterPro" id="IPR027417">
    <property type="entry name" value="P-loop_NTPase"/>
</dbReference>
<evidence type="ECO:0000256" key="3">
    <source>
        <dbReference type="ARBA" id="ARBA00022741"/>
    </source>
</evidence>
<keyword evidence="5 7" id="KW-0067">ATP-binding</keyword>
<evidence type="ECO:0000256" key="2">
    <source>
        <dbReference type="ARBA" id="ARBA00022727"/>
    </source>
</evidence>
<dbReference type="GO" id="GO:0016301">
    <property type="term" value="F:kinase activity"/>
    <property type="evidence" value="ECO:0007669"/>
    <property type="project" value="UniProtKB-KW"/>
</dbReference>
<comment type="domain">
    <text evidence="5">Consists of three domains, a large central CORE domain and two small peripheral domains, NMPbind and LID, which undergo movements during catalysis. The LID domain closes over the site of phosphoryl transfer upon ATP binding. Assembling and dissambling the active center during each catalytic cycle provides an effective means to prevent ATP hydrolysis.</text>
</comment>
<dbReference type="Gene3D" id="3.40.50.300">
    <property type="entry name" value="P-loop containing nucleotide triphosphate hydrolases"/>
    <property type="match status" value="1"/>
</dbReference>
<dbReference type="InterPro" id="IPR033690">
    <property type="entry name" value="Adenylat_kinase_CS"/>
</dbReference>
<dbReference type="EC" id="2.7.4.3" evidence="5 7"/>
<dbReference type="PRINTS" id="PR00094">
    <property type="entry name" value="ADENYLTKNASE"/>
</dbReference>
<keyword evidence="1 5" id="KW-0808">Transferase</keyword>
<evidence type="ECO:0000313" key="8">
    <source>
        <dbReference type="EMBL" id="GAA5482297.1"/>
    </source>
</evidence>
<accession>A0ABP9UNM6</accession>
<protein>
    <recommendedName>
        <fullName evidence="5 7">Adenylate kinase</fullName>
        <shortName evidence="5">AK</shortName>
        <ecNumber evidence="5 7">2.7.4.3</ecNumber>
    </recommendedName>
    <alternativeName>
        <fullName evidence="5">ATP-AMP transphosphorylase</fullName>
    </alternativeName>
    <alternativeName>
        <fullName evidence="5">ATP:AMP phosphotransferase</fullName>
    </alternativeName>
    <alternativeName>
        <fullName evidence="5">Adenylate monophosphate kinase</fullName>
    </alternativeName>
</protein>
<comment type="caution">
    <text evidence="8">The sequence shown here is derived from an EMBL/GenBank/DDBJ whole genome shotgun (WGS) entry which is preliminary data.</text>
</comment>
<dbReference type="InterPro" id="IPR000850">
    <property type="entry name" value="Adenylat/UMP-CMP_kin"/>
</dbReference>
<feature type="binding site" evidence="5">
    <location>
        <position position="138"/>
    </location>
    <ligand>
        <name>ATP</name>
        <dbReference type="ChEBI" id="CHEBI:30616"/>
    </ligand>
</feature>
<comment type="subcellular location">
    <subcellularLocation>
        <location evidence="5 7">Cytoplasm</location>
    </subcellularLocation>
</comment>
<keyword evidence="3 5" id="KW-0547">Nucleotide-binding</keyword>
<dbReference type="PANTHER" id="PTHR23359">
    <property type="entry name" value="NUCLEOTIDE KINASE"/>
    <property type="match status" value="1"/>
</dbReference>
<evidence type="ECO:0000256" key="4">
    <source>
        <dbReference type="ARBA" id="ARBA00022777"/>
    </source>
</evidence>
<comment type="similarity">
    <text evidence="5 6">Belongs to the adenylate kinase family.</text>
</comment>
<feature type="binding site" evidence="5">
    <location>
        <begin position="19"/>
        <end position="24"/>
    </location>
    <ligand>
        <name>ATP</name>
        <dbReference type="ChEBI" id="CHEBI:30616"/>
    </ligand>
</feature>
<proteinExistence type="inferred from homology"/>
<keyword evidence="2 5" id="KW-0545">Nucleotide biosynthesis</keyword>
<keyword evidence="4 5" id="KW-0418">Kinase</keyword>
<evidence type="ECO:0000313" key="9">
    <source>
        <dbReference type="Proteomes" id="UP001476282"/>
    </source>
</evidence>
<feature type="binding site" evidence="5">
    <location>
        <begin position="65"/>
        <end position="67"/>
    </location>
    <ligand>
        <name>AMP</name>
        <dbReference type="ChEBI" id="CHEBI:456215"/>
    </ligand>
</feature>
<feature type="binding site" evidence="5">
    <location>
        <position position="156"/>
    </location>
    <ligand>
        <name>AMP</name>
        <dbReference type="ChEBI" id="CHEBI:456215"/>
    </ligand>
</feature>
<keyword evidence="9" id="KW-1185">Reference proteome</keyword>
<feature type="binding site" evidence="5">
    <location>
        <position position="183"/>
    </location>
    <ligand>
        <name>ATP</name>
        <dbReference type="ChEBI" id="CHEBI:30616"/>
    </ligand>
</feature>
<dbReference type="Proteomes" id="UP001476282">
    <property type="component" value="Unassembled WGS sequence"/>
</dbReference>
<evidence type="ECO:0000256" key="6">
    <source>
        <dbReference type="RuleBase" id="RU003330"/>
    </source>
</evidence>
<feature type="binding site" evidence="5">
    <location>
        <position position="107"/>
    </location>
    <ligand>
        <name>AMP</name>
        <dbReference type="ChEBI" id="CHEBI:456215"/>
    </ligand>
</feature>
<name>A0ABP9UNM6_9BACT</name>
<evidence type="ECO:0000256" key="1">
    <source>
        <dbReference type="ARBA" id="ARBA00022679"/>
    </source>
</evidence>
<dbReference type="SUPFAM" id="SSF52540">
    <property type="entry name" value="P-loop containing nucleoside triphosphate hydrolases"/>
    <property type="match status" value="1"/>
</dbReference>
<evidence type="ECO:0000256" key="7">
    <source>
        <dbReference type="RuleBase" id="RU003331"/>
    </source>
</evidence>
<feature type="binding site" evidence="5">
    <location>
        <position position="144"/>
    </location>
    <ligand>
        <name>AMP</name>
        <dbReference type="ChEBI" id="CHEBI:456215"/>
    </ligand>
</feature>
<dbReference type="EMBL" id="BAABRI010000007">
    <property type="protein sequence ID" value="GAA5482297.1"/>
    <property type="molecule type" value="Genomic_DNA"/>
</dbReference>
<comment type="caution">
    <text evidence="5">Lacks conserved residue(s) required for the propagation of feature annotation.</text>
</comment>